<protein>
    <recommendedName>
        <fullName evidence="3">Secreted protein</fullName>
    </recommendedName>
</protein>
<comment type="caution">
    <text evidence="1">The sequence shown here is derived from an EMBL/GenBank/DDBJ whole genome shotgun (WGS) entry which is preliminary data.</text>
</comment>
<dbReference type="Proteomes" id="UP000037727">
    <property type="component" value="Unassembled WGS sequence"/>
</dbReference>
<name>A0ABR5KDF6_9GAMM</name>
<sequence>MSTVALVVAVLVSVLLVTCDNLLIRCIFAECVKCGAVIKLFSVKLISKRDSLLMQTWFFTVLYVRLNQFSMIASVR</sequence>
<gene>
    <name evidence="1" type="ORF">AM629_07460</name>
</gene>
<evidence type="ECO:0000313" key="2">
    <source>
        <dbReference type="Proteomes" id="UP000037727"/>
    </source>
</evidence>
<dbReference type="EMBL" id="LJCS01000014">
    <property type="protein sequence ID" value="KOY62628.1"/>
    <property type="molecule type" value="Genomic_DNA"/>
</dbReference>
<accession>A0ABR5KDF6</accession>
<organism evidence="1 2">
    <name type="scientific">Photorhabdus heterorhabditis</name>
    <dbReference type="NCBI Taxonomy" id="880156"/>
    <lineage>
        <taxon>Bacteria</taxon>
        <taxon>Pseudomonadati</taxon>
        <taxon>Pseudomonadota</taxon>
        <taxon>Gammaproteobacteria</taxon>
        <taxon>Enterobacterales</taxon>
        <taxon>Morganellaceae</taxon>
        <taxon>Photorhabdus</taxon>
    </lineage>
</organism>
<evidence type="ECO:0000313" key="1">
    <source>
        <dbReference type="EMBL" id="KOY62628.1"/>
    </source>
</evidence>
<proteinExistence type="predicted"/>
<keyword evidence="2" id="KW-1185">Reference proteome</keyword>
<evidence type="ECO:0008006" key="3">
    <source>
        <dbReference type="Google" id="ProtNLM"/>
    </source>
</evidence>
<reference evidence="1 2" key="1">
    <citation type="submission" date="2015-09" db="EMBL/GenBank/DDBJ databases">
        <title>Draft genome sequence and assembly of Photorhabdus sp. VMG, a bacterial symbiont associated with Heterorhabditis zealandica.</title>
        <authorList>
            <person name="Naidoo S."/>
            <person name="Featherston J."/>
            <person name="Mothupi B."/>
            <person name="Gray V.M."/>
        </authorList>
    </citation>
    <scope>NUCLEOTIDE SEQUENCE [LARGE SCALE GENOMIC DNA]</scope>
    <source>
        <strain evidence="1 2">VMG</strain>
    </source>
</reference>